<reference evidence="2 3" key="1">
    <citation type="journal article" date="2019" name="Nat. Microbiol.">
        <title>Mediterranean grassland soil C-N compound turnover is dependent on rainfall and depth, and is mediated by genomically divergent microorganisms.</title>
        <authorList>
            <person name="Diamond S."/>
            <person name="Andeer P.F."/>
            <person name="Li Z."/>
            <person name="Crits-Christoph A."/>
            <person name="Burstein D."/>
            <person name="Anantharaman K."/>
            <person name="Lane K.R."/>
            <person name="Thomas B.C."/>
            <person name="Pan C."/>
            <person name="Northen T.R."/>
            <person name="Banfield J.F."/>
        </authorList>
    </citation>
    <scope>NUCLEOTIDE SEQUENCE [LARGE SCALE GENOMIC DNA]</scope>
    <source>
        <strain evidence="2">NP_6</strain>
    </source>
</reference>
<evidence type="ECO:0000313" key="2">
    <source>
        <dbReference type="EMBL" id="TMI81814.1"/>
    </source>
</evidence>
<dbReference type="Gene3D" id="3.40.50.720">
    <property type="entry name" value="NAD(P)-binding Rossmann-like Domain"/>
    <property type="match status" value="1"/>
</dbReference>
<organism evidence="2 3">
    <name type="scientific">Candidatus Segetimicrobium genomatis</name>
    <dbReference type="NCBI Taxonomy" id="2569760"/>
    <lineage>
        <taxon>Bacteria</taxon>
        <taxon>Bacillati</taxon>
        <taxon>Candidatus Sysuimicrobiota</taxon>
        <taxon>Candidatus Sysuimicrobiia</taxon>
        <taxon>Candidatus Sysuimicrobiales</taxon>
        <taxon>Candidatus Segetimicrobiaceae</taxon>
        <taxon>Candidatus Segetimicrobium</taxon>
    </lineage>
</organism>
<dbReference type="Gene3D" id="3.90.25.10">
    <property type="entry name" value="UDP-galactose 4-epimerase, domain 1"/>
    <property type="match status" value="1"/>
</dbReference>
<comment type="caution">
    <text evidence="2">The sequence shown here is derived from an EMBL/GenBank/DDBJ whole genome shotgun (WGS) entry which is preliminary data.</text>
</comment>
<gene>
    <name evidence="2" type="ORF">E6H03_06490</name>
</gene>
<dbReference type="PANTHER" id="PTHR43000">
    <property type="entry name" value="DTDP-D-GLUCOSE 4,6-DEHYDRATASE-RELATED"/>
    <property type="match status" value="1"/>
</dbReference>
<evidence type="ECO:0000259" key="1">
    <source>
        <dbReference type="Pfam" id="PF16363"/>
    </source>
</evidence>
<dbReference type="Proteomes" id="UP000318093">
    <property type="component" value="Unassembled WGS sequence"/>
</dbReference>
<dbReference type="InterPro" id="IPR016040">
    <property type="entry name" value="NAD(P)-bd_dom"/>
</dbReference>
<evidence type="ECO:0000313" key="3">
    <source>
        <dbReference type="Proteomes" id="UP000318093"/>
    </source>
</evidence>
<dbReference type="Pfam" id="PF16363">
    <property type="entry name" value="GDP_Man_Dehyd"/>
    <property type="match status" value="1"/>
</dbReference>
<protein>
    <submittedName>
        <fullName evidence="2">GDP-mannose 4,6-dehydratase</fullName>
    </submittedName>
</protein>
<accession>A0A537JE43</accession>
<dbReference type="EMBL" id="VBAN01000190">
    <property type="protein sequence ID" value="TMI81814.1"/>
    <property type="molecule type" value="Genomic_DNA"/>
</dbReference>
<dbReference type="CDD" id="cd05260">
    <property type="entry name" value="GDP_MD_SDR_e"/>
    <property type="match status" value="1"/>
</dbReference>
<name>A0A537JE43_9BACT</name>
<sequence length="331" mass="37090">MPDRVVVTGATGFVGGHLIEFLLKHTKAQVYAAKRRRSEPSPMETRFNGRVQWVEMDVTDAHNVLSTVRSIRPTHIFHLAAQSFVPTSWQSPSETLMINAIGTVNVLEAVKSLDLDTRIQIAGSSEEYGFVGPDELPITEQNPLRPLSPYGVSKVAADLSGQQYHRSFGLHVITTRAFNHTGPGRGEVFVESNFSRQIAAIEHGIQKAVIRVGNLDATRDFSDVRDIVRAYWLALERGTPGEVYNICSGKALRIRDLLETLLNLSVIKSIQVKPDPARMRPSDVQALQGDCTKFQRDTGWKPEVSLERTWQDLLNYWRDRVKQERVAHAAP</sequence>
<feature type="domain" description="NAD(P)-binding" evidence="1">
    <location>
        <begin position="7"/>
        <end position="311"/>
    </location>
</feature>
<dbReference type="SUPFAM" id="SSF51735">
    <property type="entry name" value="NAD(P)-binding Rossmann-fold domains"/>
    <property type="match status" value="1"/>
</dbReference>
<proteinExistence type="predicted"/>
<dbReference type="AlphaFoldDB" id="A0A537JE43"/>
<dbReference type="InterPro" id="IPR036291">
    <property type="entry name" value="NAD(P)-bd_dom_sf"/>
</dbReference>